<comment type="subcellular location">
    <subcellularLocation>
        <location evidence="1">Mitochondrion</location>
    </subcellularLocation>
</comment>
<proteinExistence type="inferred from homology"/>
<evidence type="ECO:0000256" key="7">
    <source>
        <dbReference type="ARBA" id="ARBA00035545"/>
    </source>
</evidence>
<dbReference type="FunFam" id="3.30.780.10:FF:000009">
    <property type="entry name" value="39S ribosomal protein L49, mitochondrial"/>
    <property type="match status" value="1"/>
</dbReference>
<dbReference type="GO" id="GO:0003735">
    <property type="term" value="F:structural constituent of ribosome"/>
    <property type="evidence" value="ECO:0000318"/>
    <property type="project" value="GO_Central"/>
</dbReference>
<evidence type="ECO:0000256" key="3">
    <source>
        <dbReference type="ARBA" id="ARBA00022980"/>
    </source>
</evidence>
<dbReference type="Proteomes" id="UP000000539">
    <property type="component" value="Unassembled WGS sequence"/>
</dbReference>
<dbReference type="GO" id="GO:0005762">
    <property type="term" value="C:mitochondrial large ribosomal subunit"/>
    <property type="evidence" value="ECO:0000318"/>
    <property type="project" value="GO_Central"/>
</dbReference>
<evidence type="ECO:0000256" key="4">
    <source>
        <dbReference type="ARBA" id="ARBA00023128"/>
    </source>
</evidence>
<evidence type="ECO:0000256" key="8">
    <source>
        <dbReference type="SAM" id="MobiDB-lite"/>
    </source>
</evidence>
<dbReference type="GeneTree" id="ENSGT00390000017253"/>
<evidence type="ECO:0000313" key="9">
    <source>
        <dbReference type="Ensembl" id="ENSGALP00010001546.1"/>
    </source>
</evidence>
<dbReference type="Gene3D" id="3.30.780.10">
    <property type="entry name" value="SUI1-like domain"/>
    <property type="match status" value="1"/>
</dbReference>
<dbReference type="PANTHER" id="PTHR13477">
    <property type="entry name" value="MITOCHONDRIAL 39S RIBOSOMAL PROTEIN L49"/>
    <property type="match status" value="1"/>
</dbReference>
<dbReference type="OrthoDB" id="19439at2759"/>
<reference evidence="9" key="1">
    <citation type="submission" date="2025-08" db="UniProtKB">
        <authorList>
            <consortium name="Ensembl"/>
        </authorList>
    </citation>
    <scope>IDENTIFICATION</scope>
    <source>
        <strain evidence="9">broiler</strain>
    </source>
</reference>
<keyword evidence="5" id="KW-0687">Ribonucleoprotein</keyword>
<keyword evidence="3" id="KW-0689">Ribosomal protein</keyword>
<evidence type="ECO:0000256" key="1">
    <source>
        <dbReference type="ARBA" id="ARBA00004173"/>
    </source>
</evidence>
<dbReference type="GO" id="GO:0006412">
    <property type="term" value="P:translation"/>
    <property type="evidence" value="ECO:0007669"/>
    <property type="project" value="InterPro"/>
</dbReference>
<evidence type="ECO:0000256" key="2">
    <source>
        <dbReference type="ARBA" id="ARBA00005677"/>
    </source>
</evidence>
<organism evidence="9 10">
    <name type="scientific">Gallus gallus</name>
    <name type="common">Chicken</name>
    <dbReference type="NCBI Taxonomy" id="9031"/>
    <lineage>
        <taxon>Eukaryota</taxon>
        <taxon>Metazoa</taxon>
        <taxon>Chordata</taxon>
        <taxon>Craniata</taxon>
        <taxon>Vertebrata</taxon>
        <taxon>Euteleostomi</taxon>
        <taxon>Archelosauria</taxon>
        <taxon>Archosauria</taxon>
        <taxon>Dinosauria</taxon>
        <taxon>Saurischia</taxon>
        <taxon>Theropoda</taxon>
        <taxon>Coelurosauria</taxon>
        <taxon>Aves</taxon>
        <taxon>Neognathae</taxon>
        <taxon>Galloanserae</taxon>
        <taxon>Galliformes</taxon>
        <taxon>Phasianidae</taxon>
        <taxon>Phasianinae</taxon>
        <taxon>Gallus</taxon>
    </lineage>
</organism>
<sequence>GVQSIRGGEYRSEGRGVPLGGFQSIMEGGGGSSWGTPPRDPPPYPAVVESTEEFHFVERLLPPACVPSPPQHPSYPTPSGWIPPRVPPPALPYHVGRSRMHNLPLYRRVANGNRRITELRRIRGDIWALEKELREFVGQRVGKQPLTQVNELSGTLRLKGHVDNEVRAWLLLKGF</sequence>
<keyword evidence="4" id="KW-0496">Mitochondrion</keyword>
<keyword evidence="10" id="KW-1185">Reference proteome</keyword>
<accession>A0A8V0X1Z0</accession>
<dbReference type="AlphaFoldDB" id="A0A8V0X1Z0"/>
<dbReference type="GlyGen" id="A0A8V0X1Z0">
    <property type="glycosylation" value="1 site"/>
</dbReference>
<comment type="similarity">
    <text evidence="2">Belongs to the mitochondrion-specific ribosomal protein mL49 family.</text>
</comment>
<dbReference type="PANTHER" id="PTHR13477:SF0">
    <property type="entry name" value="LARGE RIBOSOMAL SUBUNIT PROTEIN ML49"/>
    <property type="match status" value="1"/>
</dbReference>
<name>A0A8V0X1Z0_CHICK</name>
<dbReference type="Ensembl" id="ENSGALT00010003010.1">
    <property type="protein sequence ID" value="ENSGALP00010001546.1"/>
    <property type="gene ID" value="ENSGALG00010001300.1"/>
</dbReference>
<evidence type="ECO:0000256" key="6">
    <source>
        <dbReference type="ARBA" id="ARBA00035191"/>
    </source>
</evidence>
<feature type="region of interest" description="Disordered" evidence="8">
    <location>
        <begin position="1"/>
        <end position="42"/>
    </location>
</feature>
<reference evidence="9" key="2">
    <citation type="submission" date="2025-09" db="UniProtKB">
        <authorList>
            <consortium name="Ensembl"/>
        </authorList>
    </citation>
    <scope>IDENTIFICATION</scope>
    <source>
        <strain evidence="9">broiler</strain>
    </source>
</reference>
<dbReference type="InterPro" id="IPR007740">
    <property type="entry name" value="Ribosomal_mL49"/>
</dbReference>
<evidence type="ECO:0000256" key="5">
    <source>
        <dbReference type="ARBA" id="ARBA00023274"/>
    </source>
</evidence>
<gene>
    <name evidence="9" type="primary">MRPL49</name>
</gene>
<evidence type="ECO:0000313" key="10">
    <source>
        <dbReference type="Proteomes" id="UP000000539"/>
    </source>
</evidence>
<dbReference type="Pfam" id="PF05046">
    <property type="entry name" value="Img2"/>
    <property type="match status" value="1"/>
</dbReference>
<protein>
    <recommendedName>
        <fullName evidence="6">Large ribosomal subunit protein mL49</fullName>
    </recommendedName>
    <alternativeName>
        <fullName evidence="7">39S ribosomal protein L49, mitochondrial</fullName>
    </alternativeName>
</protein>